<dbReference type="PANTHER" id="PTHR13812">
    <property type="entry name" value="KETIMINE REDUCTASE MU-CRYSTALLIN"/>
    <property type="match status" value="1"/>
</dbReference>
<comment type="similarity">
    <text evidence="1">Belongs to the ornithine cyclodeaminase/mu-crystallin family.</text>
</comment>
<gene>
    <name evidence="2" type="ORF">Daus18300_014187</name>
</gene>
<dbReference type="PANTHER" id="PTHR13812:SF19">
    <property type="entry name" value="KETIMINE REDUCTASE MU-CRYSTALLIN"/>
    <property type="match status" value="1"/>
</dbReference>
<evidence type="ECO:0000313" key="3">
    <source>
        <dbReference type="Proteomes" id="UP001583177"/>
    </source>
</evidence>
<evidence type="ECO:0008006" key="4">
    <source>
        <dbReference type="Google" id="ProtNLM"/>
    </source>
</evidence>
<dbReference type="InterPro" id="IPR023401">
    <property type="entry name" value="ODC_N"/>
</dbReference>
<dbReference type="InterPro" id="IPR036291">
    <property type="entry name" value="NAD(P)-bd_dom_sf"/>
</dbReference>
<dbReference type="InterPro" id="IPR003462">
    <property type="entry name" value="ODC_Mu_crystall"/>
</dbReference>
<dbReference type="Gene3D" id="3.40.50.720">
    <property type="entry name" value="NAD(P)-binding Rossmann-like Domain"/>
    <property type="match status" value="1"/>
</dbReference>
<accession>A0ABR3VWA9</accession>
<dbReference type="SUPFAM" id="SSF51735">
    <property type="entry name" value="NAD(P)-binding Rossmann-fold domains"/>
    <property type="match status" value="1"/>
</dbReference>
<reference evidence="2 3" key="1">
    <citation type="journal article" date="2024" name="IMA Fungus">
        <title>IMA Genome - F19 : A genome assembly and annotation guide to empower mycologists, including annotated draft genome sequences of Ceratocystis pirilliformis, Diaporthe australafricana, Fusarium ophioides, Paecilomyces lecythidis, and Sporothrix stenoceras.</title>
        <authorList>
            <person name="Aylward J."/>
            <person name="Wilson A.M."/>
            <person name="Visagie C.M."/>
            <person name="Spraker J."/>
            <person name="Barnes I."/>
            <person name="Buitendag C."/>
            <person name="Ceriani C."/>
            <person name="Del Mar Angel L."/>
            <person name="du Plessis D."/>
            <person name="Fuchs T."/>
            <person name="Gasser K."/>
            <person name="Kramer D."/>
            <person name="Li W."/>
            <person name="Munsamy K."/>
            <person name="Piso A."/>
            <person name="Price J.L."/>
            <person name="Sonnekus B."/>
            <person name="Thomas C."/>
            <person name="van der Nest A."/>
            <person name="van Dijk A."/>
            <person name="van Heerden A."/>
            <person name="van Vuuren N."/>
            <person name="Yilmaz N."/>
            <person name="Duong T.A."/>
            <person name="van der Merwe N.A."/>
            <person name="Wingfield M.J."/>
            <person name="Wingfield B.D."/>
        </authorList>
    </citation>
    <scope>NUCLEOTIDE SEQUENCE [LARGE SCALE GENOMIC DNA]</scope>
    <source>
        <strain evidence="2 3">CMW 18300</strain>
    </source>
</reference>
<dbReference type="Gene3D" id="3.30.1780.10">
    <property type="entry name" value="ornithine cyclodeaminase, domain 1"/>
    <property type="match status" value="1"/>
</dbReference>
<dbReference type="Proteomes" id="UP001583177">
    <property type="component" value="Unassembled WGS sequence"/>
</dbReference>
<evidence type="ECO:0000256" key="1">
    <source>
        <dbReference type="ARBA" id="ARBA00008903"/>
    </source>
</evidence>
<dbReference type="EMBL" id="JAWRVE010000261">
    <property type="protein sequence ID" value="KAL1846670.1"/>
    <property type="molecule type" value="Genomic_DNA"/>
</dbReference>
<comment type="caution">
    <text evidence="2">The sequence shown here is derived from an EMBL/GenBank/DDBJ whole genome shotgun (WGS) entry which is preliminary data.</text>
</comment>
<keyword evidence="3" id="KW-1185">Reference proteome</keyword>
<protein>
    <recommendedName>
        <fullName evidence="4">Ornithine cyclodeaminase</fullName>
    </recommendedName>
</protein>
<evidence type="ECO:0000313" key="2">
    <source>
        <dbReference type="EMBL" id="KAL1846670.1"/>
    </source>
</evidence>
<name>A0ABR3VWA9_9PEZI</name>
<organism evidence="2 3">
    <name type="scientific">Diaporthe australafricana</name>
    <dbReference type="NCBI Taxonomy" id="127596"/>
    <lineage>
        <taxon>Eukaryota</taxon>
        <taxon>Fungi</taxon>
        <taxon>Dikarya</taxon>
        <taxon>Ascomycota</taxon>
        <taxon>Pezizomycotina</taxon>
        <taxon>Sordariomycetes</taxon>
        <taxon>Sordariomycetidae</taxon>
        <taxon>Diaporthales</taxon>
        <taxon>Diaporthaceae</taxon>
        <taxon>Diaporthe</taxon>
    </lineage>
</organism>
<sequence>MGSFRVLSDKAVHDILIDLPRADILGLRDTLAQCLVDFSTGQERRHQPAAGIVNRPEGQRCLFRPFTSATSVGTKLIVQPAPSSSLRGLHGVLALCDQHGLPAGVLNAGEVTGYRTSMSAIIPWLWRRRTDNIVVFGAGTQALWHLRLALALRGDEIRSVSVVNRSADRAAQMIETLRVENEARWKSAATIEYVDPSRPDYDAWLESNLAVADAVFCTVATTAPLFPSRYVTGEQRERQPYVSAVGSWQPTMIELDPSLLQHAAGRVDHGFRWAEGSGGGGGAVLVDDREGALQHAGEVVESKLGAENLAELGQVEELRRRADNPELLRWLEDGLLVYKSIGVSMTDLAAGNAILALAEKRGVGITIPEF</sequence>
<proteinExistence type="inferred from homology"/>